<dbReference type="AlphaFoldDB" id="A0A1T2L2I8"/>
<reference evidence="5 6" key="1">
    <citation type="submission" date="2016-11" db="EMBL/GenBank/DDBJ databases">
        <title>Mixed transmission modes and dynamic genome evolution in an obligate animal-bacterial symbiosis.</title>
        <authorList>
            <person name="Russell S.L."/>
            <person name="Corbett-Detig R.B."/>
            <person name="Cavanaugh C.M."/>
        </authorList>
    </citation>
    <scope>NUCLEOTIDE SEQUENCE [LARGE SCALE GENOMIC DNA]</scope>
    <source>
        <strain evidence="5">Sveles-Q1</strain>
    </source>
</reference>
<dbReference type="SUPFAM" id="SSF52283">
    <property type="entry name" value="Formate/glycerate dehydrogenase catalytic domain-like"/>
    <property type="match status" value="1"/>
</dbReference>
<comment type="caution">
    <text evidence="5">The sequence shown here is derived from an EMBL/GenBank/DDBJ whole genome shotgun (WGS) entry which is preliminary data.</text>
</comment>
<organism evidence="5 6">
    <name type="scientific">Solemya pervernicosa gill symbiont</name>
    <dbReference type="NCBI Taxonomy" id="642797"/>
    <lineage>
        <taxon>Bacteria</taxon>
        <taxon>Pseudomonadati</taxon>
        <taxon>Pseudomonadota</taxon>
        <taxon>Gammaproteobacteria</taxon>
        <taxon>sulfur-oxidizing symbionts</taxon>
    </lineage>
</organism>
<comment type="similarity">
    <text evidence="1">Belongs to the D-isomer specific 2-hydroxyacid dehydrogenase family.</text>
</comment>
<dbReference type="InterPro" id="IPR006139">
    <property type="entry name" value="D-isomer_2_OHA_DH_cat_dom"/>
</dbReference>
<evidence type="ECO:0000313" key="6">
    <source>
        <dbReference type="Proteomes" id="UP000191110"/>
    </source>
</evidence>
<protein>
    <recommendedName>
        <fullName evidence="4">D-isomer specific 2-hydroxyacid dehydrogenase catalytic domain-containing protein</fullName>
    </recommendedName>
</protein>
<evidence type="ECO:0000256" key="2">
    <source>
        <dbReference type="ARBA" id="ARBA00023002"/>
    </source>
</evidence>
<dbReference type="PANTHER" id="PTHR43761">
    <property type="entry name" value="D-ISOMER SPECIFIC 2-HYDROXYACID DEHYDROGENASE FAMILY PROTEIN (AFU_ORTHOLOGUE AFUA_1G13630)"/>
    <property type="match status" value="1"/>
</dbReference>
<dbReference type="Pfam" id="PF00389">
    <property type="entry name" value="2-Hacid_dh"/>
    <property type="match status" value="1"/>
</dbReference>
<dbReference type="GO" id="GO:0016616">
    <property type="term" value="F:oxidoreductase activity, acting on the CH-OH group of donors, NAD or NADP as acceptor"/>
    <property type="evidence" value="ECO:0007669"/>
    <property type="project" value="InterPro"/>
</dbReference>
<evidence type="ECO:0000259" key="4">
    <source>
        <dbReference type="Pfam" id="PF00389"/>
    </source>
</evidence>
<dbReference type="GO" id="GO:0051287">
    <property type="term" value="F:NAD binding"/>
    <property type="evidence" value="ECO:0007669"/>
    <property type="project" value="InterPro"/>
</dbReference>
<dbReference type="OrthoDB" id="9805416at2"/>
<keyword evidence="6" id="KW-1185">Reference proteome</keyword>
<sequence length="129" mass="14268">MNIVMLDSDQLAGEPDFPEVDLPKFGWLQYTHTPSEETSERCWRGDVIVSVSTPVDKETIDKAFKLKMIIAAGEKFDHIDIETAQARGIKICNVPGLDPANSAESQQICDSVIETINALVKGQEHNRVA</sequence>
<evidence type="ECO:0000256" key="1">
    <source>
        <dbReference type="ARBA" id="ARBA00005854"/>
    </source>
</evidence>
<proteinExistence type="inferred from homology"/>
<gene>
    <name evidence="5" type="ORF">BOW53_12235</name>
</gene>
<dbReference type="EMBL" id="MPRL01000055">
    <property type="protein sequence ID" value="OOZ39317.1"/>
    <property type="molecule type" value="Genomic_DNA"/>
</dbReference>
<dbReference type="InterPro" id="IPR050418">
    <property type="entry name" value="D-iso_2-hydroxyacid_DH_PdxB"/>
</dbReference>
<evidence type="ECO:0000313" key="5">
    <source>
        <dbReference type="EMBL" id="OOZ39317.1"/>
    </source>
</evidence>
<dbReference type="PANTHER" id="PTHR43761:SF1">
    <property type="entry name" value="D-ISOMER SPECIFIC 2-HYDROXYACID DEHYDROGENASE CATALYTIC DOMAIN-CONTAINING PROTEIN-RELATED"/>
    <property type="match status" value="1"/>
</dbReference>
<accession>A0A1T2L2I8</accession>
<dbReference type="RefSeq" id="WP_078484364.1">
    <property type="nucleotide sequence ID" value="NZ_MPRL01000055.1"/>
</dbReference>
<dbReference type="Proteomes" id="UP000191110">
    <property type="component" value="Unassembled WGS sequence"/>
</dbReference>
<evidence type="ECO:0000256" key="3">
    <source>
        <dbReference type="ARBA" id="ARBA00023027"/>
    </source>
</evidence>
<name>A0A1T2L2I8_9GAMM</name>
<keyword evidence="2" id="KW-0560">Oxidoreductase</keyword>
<feature type="domain" description="D-isomer specific 2-hydroxyacid dehydrogenase catalytic" evidence="4">
    <location>
        <begin position="32"/>
        <end position="104"/>
    </location>
</feature>
<keyword evidence="3" id="KW-0520">NAD</keyword>
<dbReference type="Gene3D" id="3.40.50.720">
    <property type="entry name" value="NAD(P)-binding Rossmann-like Domain"/>
    <property type="match status" value="1"/>
</dbReference>